<dbReference type="GO" id="GO:0016787">
    <property type="term" value="F:hydrolase activity"/>
    <property type="evidence" value="ECO:0007669"/>
    <property type="project" value="UniProtKB-KW"/>
</dbReference>
<keyword evidence="1" id="KW-0378">Hydrolase</keyword>
<sequence>MKQVYIHGLGQTPASWEPVLHLLDTSSDAICPDLTKMVSAEDATYSTLYHSFTRFCDGLETP</sequence>
<dbReference type="EMBL" id="DXDX01000005">
    <property type="protein sequence ID" value="HIY20311.1"/>
    <property type="molecule type" value="Genomic_DNA"/>
</dbReference>
<proteinExistence type="predicted"/>
<protein>
    <submittedName>
        <fullName evidence="1">Alpha/beta hydrolase</fullName>
    </submittedName>
</protein>
<name>A0A9D2BWP3_9FIRM</name>
<gene>
    <name evidence="1" type="ORF">H9841_00225</name>
</gene>
<reference evidence="1" key="2">
    <citation type="submission" date="2021-04" db="EMBL/GenBank/DDBJ databases">
        <authorList>
            <person name="Gilroy R."/>
        </authorList>
    </citation>
    <scope>NUCLEOTIDE SEQUENCE</scope>
    <source>
        <strain evidence="1">ChiBcec16_6824</strain>
    </source>
</reference>
<dbReference type="AlphaFoldDB" id="A0A9D2BWP3"/>
<evidence type="ECO:0000313" key="2">
    <source>
        <dbReference type="Proteomes" id="UP000823868"/>
    </source>
</evidence>
<feature type="non-terminal residue" evidence="1">
    <location>
        <position position="62"/>
    </location>
</feature>
<accession>A0A9D2BWP3</accession>
<dbReference type="Proteomes" id="UP000823868">
    <property type="component" value="Unassembled WGS sequence"/>
</dbReference>
<comment type="caution">
    <text evidence="1">The sequence shown here is derived from an EMBL/GenBank/DDBJ whole genome shotgun (WGS) entry which is preliminary data.</text>
</comment>
<organism evidence="1 2">
    <name type="scientific">Candidatus Flavonifractor merdigallinarum</name>
    <dbReference type="NCBI Taxonomy" id="2838589"/>
    <lineage>
        <taxon>Bacteria</taxon>
        <taxon>Bacillati</taxon>
        <taxon>Bacillota</taxon>
        <taxon>Clostridia</taxon>
        <taxon>Eubacteriales</taxon>
        <taxon>Oscillospiraceae</taxon>
        <taxon>Flavonifractor</taxon>
    </lineage>
</organism>
<evidence type="ECO:0000313" key="1">
    <source>
        <dbReference type="EMBL" id="HIY20311.1"/>
    </source>
</evidence>
<reference evidence="1" key="1">
    <citation type="journal article" date="2021" name="PeerJ">
        <title>Extensive microbial diversity within the chicken gut microbiome revealed by metagenomics and culture.</title>
        <authorList>
            <person name="Gilroy R."/>
            <person name="Ravi A."/>
            <person name="Getino M."/>
            <person name="Pursley I."/>
            <person name="Horton D.L."/>
            <person name="Alikhan N.F."/>
            <person name="Baker D."/>
            <person name="Gharbi K."/>
            <person name="Hall N."/>
            <person name="Watson M."/>
            <person name="Adriaenssens E.M."/>
            <person name="Foster-Nyarko E."/>
            <person name="Jarju S."/>
            <person name="Secka A."/>
            <person name="Antonio M."/>
            <person name="Oren A."/>
            <person name="Chaudhuri R.R."/>
            <person name="La Ragione R."/>
            <person name="Hildebrand F."/>
            <person name="Pallen M.J."/>
        </authorList>
    </citation>
    <scope>NUCLEOTIDE SEQUENCE</scope>
    <source>
        <strain evidence="1">ChiBcec16_6824</strain>
    </source>
</reference>